<dbReference type="SUPFAM" id="SSF52096">
    <property type="entry name" value="ClpP/crotonase"/>
    <property type="match status" value="1"/>
</dbReference>
<accession>A0A0F8ZDV3</accession>
<dbReference type="InterPro" id="IPR029045">
    <property type="entry name" value="ClpP/crotonase-like_dom_sf"/>
</dbReference>
<dbReference type="CDD" id="cd06558">
    <property type="entry name" value="crotonase-like"/>
    <property type="match status" value="1"/>
</dbReference>
<comment type="caution">
    <text evidence="1">The sequence shown here is derived from an EMBL/GenBank/DDBJ whole genome shotgun (WGS) entry which is preliminary data.</text>
</comment>
<name>A0A0F8ZDV3_9ZZZZ</name>
<organism evidence="1">
    <name type="scientific">marine sediment metagenome</name>
    <dbReference type="NCBI Taxonomy" id="412755"/>
    <lineage>
        <taxon>unclassified sequences</taxon>
        <taxon>metagenomes</taxon>
        <taxon>ecological metagenomes</taxon>
    </lineage>
</organism>
<dbReference type="PANTHER" id="PTHR11941:SF54">
    <property type="entry name" value="ENOYL-COA HYDRATASE, MITOCHONDRIAL"/>
    <property type="match status" value="1"/>
</dbReference>
<dbReference type="GO" id="GO:0006635">
    <property type="term" value="P:fatty acid beta-oxidation"/>
    <property type="evidence" value="ECO:0007669"/>
    <property type="project" value="TreeGrafter"/>
</dbReference>
<proteinExistence type="predicted"/>
<feature type="non-terminal residue" evidence="1">
    <location>
        <position position="239"/>
    </location>
</feature>
<evidence type="ECO:0000313" key="1">
    <source>
        <dbReference type="EMBL" id="KKK84130.1"/>
    </source>
</evidence>
<dbReference type="AlphaFoldDB" id="A0A0F8ZDV3"/>
<dbReference type="InterPro" id="IPR001753">
    <property type="entry name" value="Enoyl-CoA_hydra/iso"/>
</dbReference>
<dbReference type="GO" id="GO:0003824">
    <property type="term" value="F:catalytic activity"/>
    <property type="evidence" value="ECO:0007669"/>
    <property type="project" value="UniProtKB-ARBA"/>
</dbReference>
<dbReference type="Gene3D" id="3.90.226.10">
    <property type="entry name" value="2-enoyl-CoA Hydratase, Chain A, domain 1"/>
    <property type="match status" value="1"/>
</dbReference>
<gene>
    <name evidence="1" type="ORF">LCGC14_2786460</name>
</gene>
<protein>
    <recommendedName>
        <fullName evidence="2">Enoyl-CoA hydratase</fullName>
    </recommendedName>
</protein>
<dbReference type="PANTHER" id="PTHR11941">
    <property type="entry name" value="ENOYL-COA HYDRATASE-RELATED"/>
    <property type="match status" value="1"/>
</dbReference>
<dbReference type="EMBL" id="LAZR01051909">
    <property type="protein sequence ID" value="KKK84130.1"/>
    <property type="molecule type" value="Genomic_DNA"/>
</dbReference>
<evidence type="ECO:0008006" key="2">
    <source>
        <dbReference type="Google" id="ProtNLM"/>
    </source>
</evidence>
<dbReference type="Pfam" id="PF00378">
    <property type="entry name" value="ECH_1"/>
    <property type="match status" value="1"/>
</dbReference>
<reference evidence="1" key="1">
    <citation type="journal article" date="2015" name="Nature">
        <title>Complex archaea that bridge the gap between prokaryotes and eukaryotes.</title>
        <authorList>
            <person name="Spang A."/>
            <person name="Saw J.H."/>
            <person name="Jorgensen S.L."/>
            <person name="Zaremba-Niedzwiedzka K."/>
            <person name="Martijn J."/>
            <person name="Lind A.E."/>
            <person name="van Eijk R."/>
            <person name="Schleper C."/>
            <person name="Guy L."/>
            <person name="Ettema T.J."/>
        </authorList>
    </citation>
    <scope>NUCLEOTIDE SEQUENCE</scope>
</reference>
<sequence length="239" mass="26688">MNDDLIIFNQTDNIAKIIFNNGDYNILNIQMMVQINEAIEKVAEDNSIKALVFDHNGKSFSAGVDIGDHMGDKAPKMLKVFHDIFRNLHKLKCLTIASVKGAALGGGCEIAIFCDIILTSDKAKFGQPEIKVGVFPPIAMLVLPQLIGNKKAIELLLLGKIINAEEALKLGLTNHIFPHESFEQEFTKFIEPLNGLSTIVMRYSKKAFYDGLGIDFETQLNQIEEFYLKELMTTHDANE</sequence>